<reference evidence="19" key="1">
    <citation type="submission" date="2022-01" db="EMBL/GenBank/DDBJ databases">
        <authorList>
            <person name="King R."/>
        </authorList>
    </citation>
    <scope>NUCLEOTIDE SEQUENCE</scope>
</reference>
<dbReference type="Gene3D" id="3.60.90.10">
    <property type="entry name" value="S-adenosylmethionine decarboxylase"/>
    <property type="match status" value="1"/>
</dbReference>
<keyword evidence="6 13" id="KW-0745">Spermidine biosynthesis</keyword>
<dbReference type="PIRSF" id="PIRSF001355">
    <property type="entry name" value="S-AdenosylMet_decarboxylase"/>
    <property type="match status" value="1"/>
</dbReference>
<feature type="active site" description="Proton acceptor; for processing activity" evidence="14">
    <location>
        <position position="268"/>
    </location>
</feature>
<dbReference type="AlphaFoldDB" id="A0A9N9QK12"/>
<feature type="active site" description="Proton donor; for catalytic activity" evidence="14">
    <location>
        <position position="94"/>
    </location>
</feature>
<feature type="chain" id="PRO_5042324707" description="S-adenosylmethionine decarboxylase alpha chain" evidence="18">
    <location>
        <begin position="80"/>
        <end position="359"/>
    </location>
</feature>
<comment type="cofactor">
    <cofactor evidence="13">
        <name>pyruvate</name>
        <dbReference type="ChEBI" id="CHEBI:15361"/>
    </cofactor>
    <text evidence="13">Binds 1 pyruvoyl group covalently per subunit.</text>
</comment>
<keyword evidence="5 17" id="KW-0068">Autocatalytic cleavage</keyword>
<keyword evidence="11 13" id="KW-0670">Pyruvate</keyword>
<organism evidence="19 20">
    <name type="scientific">Ceutorhynchus assimilis</name>
    <name type="common">cabbage seed weevil</name>
    <dbReference type="NCBI Taxonomy" id="467358"/>
    <lineage>
        <taxon>Eukaryota</taxon>
        <taxon>Metazoa</taxon>
        <taxon>Ecdysozoa</taxon>
        <taxon>Arthropoda</taxon>
        <taxon>Hexapoda</taxon>
        <taxon>Insecta</taxon>
        <taxon>Pterygota</taxon>
        <taxon>Neoptera</taxon>
        <taxon>Endopterygota</taxon>
        <taxon>Coleoptera</taxon>
        <taxon>Polyphaga</taxon>
        <taxon>Cucujiformia</taxon>
        <taxon>Curculionidae</taxon>
        <taxon>Ceutorhynchinae</taxon>
        <taxon>Ceutorhynchus</taxon>
    </lineage>
</organism>
<evidence type="ECO:0000256" key="4">
    <source>
        <dbReference type="ARBA" id="ARBA00022793"/>
    </source>
</evidence>
<dbReference type="InterPro" id="IPR016067">
    <property type="entry name" value="S-AdoMet_deCO2ase_core"/>
</dbReference>
<evidence type="ECO:0000256" key="12">
    <source>
        <dbReference type="ARBA" id="ARBA00048112"/>
    </source>
</evidence>
<dbReference type="GO" id="GO:0008295">
    <property type="term" value="P:spermidine biosynthetic process"/>
    <property type="evidence" value="ECO:0007669"/>
    <property type="project" value="UniProtKB-KW"/>
</dbReference>
<comment type="pathway">
    <text evidence="1 13">Amine and polyamine biosynthesis; S-adenosylmethioninamine biosynthesis; S-adenosylmethioninamine from S-adenosyl-L-methionine: step 1/1.</text>
</comment>
<dbReference type="GO" id="GO:0005829">
    <property type="term" value="C:cytosol"/>
    <property type="evidence" value="ECO:0007669"/>
    <property type="project" value="TreeGrafter"/>
</dbReference>
<keyword evidence="7 13" id="KW-0620">Polyamine biosynthesis</keyword>
<evidence type="ECO:0000256" key="5">
    <source>
        <dbReference type="ARBA" id="ARBA00022813"/>
    </source>
</evidence>
<dbReference type="InterPro" id="IPR001985">
    <property type="entry name" value="S-AdoMet_decarboxylase_euk"/>
</dbReference>
<proteinExistence type="inferred from homology"/>
<evidence type="ECO:0000256" key="9">
    <source>
        <dbReference type="ARBA" id="ARBA00023239"/>
    </source>
</evidence>
<feature type="binding site" evidence="15">
    <location>
        <position position="21"/>
    </location>
    <ligand>
        <name>substrate</name>
    </ligand>
</feature>
<dbReference type="Proteomes" id="UP001152799">
    <property type="component" value="Chromosome 9"/>
</dbReference>
<evidence type="ECO:0000256" key="8">
    <source>
        <dbReference type="ARBA" id="ARBA00023145"/>
    </source>
</evidence>
<feature type="modified residue" description="Pyruvic acid (Ser); by autocatalysis" evidence="16">
    <location>
        <position position="80"/>
    </location>
</feature>
<dbReference type="Pfam" id="PF01536">
    <property type="entry name" value="SAM_decarbox"/>
    <property type="match status" value="1"/>
</dbReference>
<feature type="binding site" evidence="15">
    <location>
        <position position="79"/>
    </location>
    <ligand>
        <name>substrate</name>
    </ligand>
</feature>
<evidence type="ECO:0000256" key="18">
    <source>
        <dbReference type="PIRSR" id="PIRSR001355-5"/>
    </source>
</evidence>
<keyword evidence="10 13" id="KW-0704">Schiff base</keyword>
<dbReference type="GO" id="GO:0006597">
    <property type="term" value="P:spermine biosynthetic process"/>
    <property type="evidence" value="ECO:0007669"/>
    <property type="project" value="InterPro"/>
</dbReference>
<keyword evidence="4 13" id="KW-0210">Decarboxylase</keyword>
<dbReference type="NCBIfam" id="TIGR00535">
    <property type="entry name" value="SAM_DCase"/>
    <property type="match status" value="1"/>
</dbReference>
<protein>
    <recommendedName>
        <fullName evidence="13">S-adenosylmethionine decarboxylase proenzyme</fullName>
        <ecNumber evidence="13">4.1.1.50</ecNumber>
    </recommendedName>
</protein>
<sequence length="359" mass="41126">MASDETMSELSQMSDDADQFFEGVEKLLEIWFATHDANEKNSDLRKIPRSKLESLLKIVRCEIISSVKNDHIDAYVLSESSMFVSKRRFILKTCGTTTPLLCLQPLLLLAEQYAGFTEVEDLFYSRKNYKRPDLQVTPHQHFDQEVALLDTLFPDGAAYCLGAVNRDCWYLYTLNPLPQHNRRPMLSTNEGDQTLEILMTDLDPEIMAIFTKEECLNATEATKKAGIDKIIPNMTIDDFLFEPCGYSMNGVSKNNSHEVLDGCYMTIHITPEQEFSYVSFETNVPASSYKEIIGKVLDTFKPGKFTVTVFTNQLSPTKDTSKELLCRTQIGNKWNRRDVQQISFKNYDLTYAFYTKFPS</sequence>
<feature type="site" description="Cleavage (non-hydrolytic); by autolysis" evidence="17">
    <location>
        <begin position="79"/>
        <end position="80"/>
    </location>
</feature>
<dbReference type="FunFam" id="3.60.90.10:FF:000018">
    <property type="entry name" value="S-adenosylmethionine decarboxylase proenzyme"/>
    <property type="match status" value="1"/>
</dbReference>
<keyword evidence="20" id="KW-1185">Reference proteome</keyword>
<evidence type="ECO:0000256" key="13">
    <source>
        <dbReference type="PIRNR" id="PIRNR001355"/>
    </source>
</evidence>
<feature type="binding site" evidence="15">
    <location>
        <position position="272"/>
    </location>
    <ligand>
        <name>substrate</name>
    </ligand>
</feature>
<dbReference type="InterPro" id="IPR048283">
    <property type="entry name" value="AdoMetDC-like"/>
</dbReference>
<evidence type="ECO:0000256" key="10">
    <source>
        <dbReference type="ARBA" id="ARBA00023270"/>
    </source>
</evidence>
<evidence type="ECO:0000256" key="17">
    <source>
        <dbReference type="PIRSR" id="PIRSR001355-4"/>
    </source>
</evidence>
<evidence type="ECO:0000256" key="11">
    <source>
        <dbReference type="ARBA" id="ARBA00023317"/>
    </source>
</evidence>
<comment type="similarity">
    <text evidence="2 13">Belongs to the eukaryotic AdoMetDC family.</text>
</comment>
<feature type="active site" description="Proton acceptor; for processing activity" evidence="14">
    <location>
        <position position="247"/>
    </location>
</feature>
<keyword evidence="9 13" id="KW-0456">Lyase</keyword>
<dbReference type="EMBL" id="OU892285">
    <property type="protein sequence ID" value="CAG9773674.1"/>
    <property type="molecule type" value="Genomic_DNA"/>
</dbReference>
<feature type="active site" description="Schiff-base intermediate with substrate; via pyruvic acid" evidence="14">
    <location>
        <position position="80"/>
    </location>
</feature>
<evidence type="ECO:0000313" key="19">
    <source>
        <dbReference type="EMBL" id="CAG9773674.1"/>
    </source>
</evidence>
<dbReference type="PANTHER" id="PTHR11570:SF0">
    <property type="entry name" value="S-ADENOSYLMETHIONINE DECARBOXYLASE PROENZYME"/>
    <property type="match status" value="1"/>
</dbReference>
<dbReference type="InterPro" id="IPR018166">
    <property type="entry name" value="S-AdoMet_deCO2ase_CS"/>
</dbReference>
<dbReference type="PROSITE" id="PS01336">
    <property type="entry name" value="ADOMETDC"/>
    <property type="match status" value="1"/>
</dbReference>
<name>A0A9N9QK12_9CUCU</name>
<dbReference type="EC" id="4.1.1.50" evidence="13"/>
<evidence type="ECO:0000256" key="3">
    <source>
        <dbReference type="ARBA" id="ARBA00022691"/>
    </source>
</evidence>
<evidence type="ECO:0000256" key="7">
    <source>
        <dbReference type="ARBA" id="ARBA00023115"/>
    </source>
</evidence>
<gene>
    <name evidence="19" type="ORF">CEUTPL_LOCUS14060</name>
</gene>
<evidence type="ECO:0000313" key="20">
    <source>
        <dbReference type="Proteomes" id="UP001152799"/>
    </source>
</evidence>
<dbReference type="PANTHER" id="PTHR11570">
    <property type="entry name" value="S-ADENOSYLMETHIONINE DECARBOXYLASE"/>
    <property type="match status" value="1"/>
</dbReference>
<evidence type="ECO:0000256" key="2">
    <source>
        <dbReference type="ARBA" id="ARBA00008466"/>
    </source>
</evidence>
<evidence type="ECO:0000256" key="6">
    <source>
        <dbReference type="ARBA" id="ARBA00023066"/>
    </source>
</evidence>
<keyword evidence="8 13" id="KW-0865">Zymogen</keyword>
<feature type="chain" id="PRO_5042324705" description="S-adenosylmethionine decarboxylase beta chain" evidence="18">
    <location>
        <begin position="1"/>
        <end position="79"/>
    </location>
</feature>
<dbReference type="SUPFAM" id="SSF56276">
    <property type="entry name" value="S-adenosylmethionine decarboxylase"/>
    <property type="match status" value="1"/>
</dbReference>
<comment type="catalytic activity">
    <reaction evidence="12 13">
        <text>S-adenosyl-L-methionine + H(+) = S-adenosyl 3-(methylsulfanyl)propylamine + CO2</text>
        <dbReference type="Rhea" id="RHEA:15981"/>
        <dbReference type="ChEBI" id="CHEBI:15378"/>
        <dbReference type="ChEBI" id="CHEBI:16526"/>
        <dbReference type="ChEBI" id="CHEBI:57443"/>
        <dbReference type="ChEBI" id="CHEBI:59789"/>
        <dbReference type="EC" id="4.1.1.50"/>
    </reaction>
</comment>
<evidence type="ECO:0000256" key="15">
    <source>
        <dbReference type="PIRSR" id="PIRSR001355-2"/>
    </source>
</evidence>
<dbReference type="OrthoDB" id="1068353at2759"/>
<feature type="binding site" evidence="15">
    <location>
        <position position="241"/>
    </location>
    <ligand>
        <name>substrate</name>
    </ligand>
</feature>
<evidence type="ECO:0000256" key="1">
    <source>
        <dbReference type="ARBA" id="ARBA00004911"/>
    </source>
</evidence>
<accession>A0A9N9QK12</accession>
<keyword evidence="3 13" id="KW-0949">S-adenosyl-L-methionine</keyword>
<evidence type="ECO:0000256" key="16">
    <source>
        <dbReference type="PIRSR" id="PIRSR001355-3"/>
    </source>
</evidence>
<dbReference type="GO" id="GO:0004014">
    <property type="term" value="F:adenosylmethionine decarboxylase activity"/>
    <property type="evidence" value="ECO:0007669"/>
    <property type="project" value="UniProtKB-EC"/>
</dbReference>
<evidence type="ECO:0000256" key="14">
    <source>
        <dbReference type="PIRSR" id="PIRSR001355-1"/>
    </source>
</evidence>